<accession>A0ABR4LLV9</accession>
<keyword evidence="3" id="KW-1185">Reference proteome</keyword>
<organism evidence="2 3">
    <name type="scientific">Aspergillus lucknowensis</name>
    <dbReference type="NCBI Taxonomy" id="176173"/>
    <lineage>
        <taxon>Eukaryota</taxon>
        <taxon>Fungi</taxon>
        <taxon>Dikarya</taxon>
        <taxon>Ascomycota</taxon>
        <taxon>Pezizomycotina</taxon>
        <taxon>Eurotiomycetes</taxon>
        <taxon>Eurotiomycetidae</taxon>
        <taxon>Eurotiales</taxon>
        <taxon>Aspergillaceae</taxon>
        <taxon>Aspergillus</taxon>
        <taxon>Aspergillus subgen. Nidulantes</taxon>
    </lineage>
</organism>
<name>A0ABR4LLV9_9EURO</name>
<protein>
    <submittedName>
        <fullName evidence="2">Uncharacterized protein</fullName>
    </submittedName>
</protein>
<evidence type="ECO:0000313" key="3">
    <source>
        <dbReference type="Proteomes" id="UP001610432"/>
    </source>
</evidence>
<evidence type="ECO:0000313" key="2">
    <source>
        <dbReference type="EMBL" id="KAL2865523.1"/>
    </source>
</evidence>
<dbReference type="EMBL" id="JBFXLQ010000031">
    <property type="protein sequence ID" value="KAL2865523.1"/>
    <property type="molecule type" value="Genomic_DNA"/>
</dbReference>
<proteinExistence type="predicted"/>
<sequence>MELRLHTNSWSIASEEANWSCRQCNLDLRVMEGGTRSECGVWSVPAVIASRRWVSAEGRKGDAMIREGKRRRAESICGQSGKSRVRETTILRGSWTIQTSCSGVDDVNAPSKKNKKTSSRNAILSVVGPMFHSSFLFLLARDGVGFEEKSLVIPARRARRTKKQQQQRWSRSVKQPQKEERLINCSPDADRPKWLGGLASGNEGKRTGRDR</sequence>
<gene>
    <name evidence="2" type="ORF">BJX67DRAFT_177423</name>
</gene>
<evidence type="ECO:0000256" key="1">
    <source>
        <dbReference type="SAM" id="MobiDB-lite"/>
    </source>
</evidence>
<feature type="region of interest" description="Disordered" evidence="1">
    <location>
        <begin position="157"/>
        <end position="211"/>
    </location>
</feature>
<dbReference type="Proteomes" id="UP001610432">
    <property type="component" value="Unassembled WGS sequence"/>
</dbReference>
<feature type="compositionally biased region" description="Basic and acidic residues" evidence="1">
    <location>
        <begin position="176"/>
        <end position="193"/>
    </location>
</feature>
<reference evidence="2 3" key="1">
    <citation type="submission" date="2024-07" db="EMBL/GenBank/DDBJ databases">
        <title>Section-level genome sequencing and comparative genomics of Aspergillus sections Usti and Cavernicolus.</title>
        <authorList>
            <consortium name="Lawrence Berkeley National Laboratory"/>
            <person name="Nybo J.L."/>
            <person name="Vesth T.C."/>
            <person name="Theobald S."/>
            <person name="Frisvad J.C."/>
            <person name="Larsen T.O."/>
            <person name="Kjaerboelling I."/>
            <person name="Rothschild-Mancinelli K."/>
            <person name="Lyhne E.K."/>
            <person name="Kogle M.E."/>
            <person name="Barry K."/>
            <person name="Clum A."/>
            <person name="Na H."/>
            <person name="Ledsgaard L."/>
            <person name="Lin J."/>
            <person name="Lipzen A."/>
            <person name="Kuo A."/>
            <person name="Riley R."/>
            <person name="Mondo S."/>
            <person name="Labutti K."/>
            <person name="Haridas S."/>
            <person name="Pangalinan J."/>
            <person name="Salamov A.A."/>
            <person name="Simmons B.A."/>
            <person name="Magnuson J.K."/>
            <person name="Chen J."/>
            <person name="Drula E."/>
            <person name="Henrissat B."/>
            <person name="Wiebenga A."/>
            <person name="Lubbers R.J."/>
            <person name="Gomes A.C."/>
            <person name="Macurrencykelacurrency M.R."/>
            <person name="Stajich J."/>
            <person name="Grigoriev I.V."/>
            <person name="Mortensen U.H."/>
            <person name="De Vries R.P."/>
            <person name="Baker S.E."/>
            <person name="Andersen M.R."/>
        </authorList>
    </citation>
    <scope>NUCLEOTIDE SEQUENCE [LARGE SCALE GENOMIC DNA]</scope>
    <source>
        <strain evidence="2 3">CBS 449.75</strain>
    </source>
</reference>
<dbReference type="GeneID" id="98140221"/>
<comment type="caution">
    <text evidence="2">The sequence shown here is derived from an EMBL/GenBank/DDBJ whole genome shotgun (WGS) entry which is preliminary data.</text>
</comment>
<dbReference type="RefSeq" id="XP_070884502.1">
    <property type="nucleotide sequence ID" value="XM_071025149.1"/>
</dbReference>